<keyword evidence="3" id="KW-1185">Reference proteome</keyword>
<organism evidence="2 3">
    <name type="scientific">Metabacillus niabensis</name>
    <dbReference type="NCBI Taxonomy" id="324854"/>
    <lineage>
        <taxon>Bacteria</taxon>
        <taxon>Bacillati</taxon>
        <taxon>Bacillota</taxon>
        <taxon>Bacilli</taxon>
        <taxon>Bacillales</taxon>
        <taxon>Bacillaceae</taxon>
        <taxon>Metabacillus</taxon>
    </lineage>
</organism>
<protein>
    <recommendedName>
        <fullName evidence="1">DUF4158 domain-containing protein</fullName>
    </recommendedName>
</protein>
<dbReference type="EMBL" id="JAUSTZ010000008">
    <property type="protein sequence ID" value="MDQ0227337.1"/>
    <property type="molecule type" value="Genomic_DNA"/>
</dbReference>
<evidence type="ECO:0000259" key="1">
    <source>
        <dbReference type="Pfam" id="PF13700"/>
    </source>
</evidence>
<sequence length="65" mass="7785">MSVKELLTPEQRREILNLKNLSEYEFTSYYSLSDYDIDVIIRHRRDHNLLGFAFNYAFLETPAAR</sequence>
<feature type="domain" description="DUF4158" evidence="1">
    <location>
        <begin position="6"/>
        <end position="58"/>
    </location>
</feature>
<reference evidence="2 3" key="1">
    <citation type="submission" date="2023-07" db="EMBL/GenBank/DDBJ databases">
        <title>Genomic Encyclopedia of Type Strains, Phase IV (KMG-IV): sequencing the most valuable type-strain genomes for metagenomic binning, comparative biology and taxonomic classification.</title>
        <authorList>
            <person name="Goeker M."/>
        </authorList>
    </citation>
    <scope>NUCLEOTIDE SEQUENCE [LARGE SCALE GENOMIC DNA]</scope>
    <source>
        <strain evidence="2 3">DSM 17723</strain>
    </source>
</reference>
<name>A0ABT9Z500_9BACI</name>
<dbReference type="InterPro" id="IPR025296">
    <property type="entry name" value="DUF4158"/>
</dbReference>
<accession>A0ABT9Z500</accession>
<dbReference type="Proteomes" id="UP001232245">
    <property type="component" value="Unassembled WGS sequence"/>
</dbReference>
<comment type="caution">
    <text evidence="2">The sequence shown here is derived from an EMBL/GenBank/DDBJ whole genome shotgun (WGS) entry which is preliminary data.</text>
</comment>
<dbReference type="Pfam" id="PF13700">
    <property type="entry name" value="DUF4158"/>
    <property type="match status" value="1"/>
</dbReference>
<gene>
    <name evidence="2" type="ORF">J2S02_003682</name>
</gene>
<evidence type="ECO:0000313" key="2">
    <source>
        <dbReference type="EMBL" id="MDQ0227337.1"/>
    </source>
</evidence>
<proteinExistence type="predicted"/>
<evidence type="ECO:0000313" key="3">
    <source>
        <dbReference type="Proteomes" id="UP001232245"/>
    </source>
</evidence>